<protein>
    <submittedName>
        <fullName evidence="2">Exporting protein</fullName>
    </submittedName>
</protein>
<evidence type="ECO:0000313" key="2">
    <source>
        <dbReference type="EMBL" id="RQD88323.1"/>
    </source>
</evidence>
<accession>A0A424Z2F3</accession>
<dbReference type="Pfam" id="PF15436">
    <property type="entry name" value="PGBA_N"/>
    <property type="match status" value="1"/>
</dbReference>
<comment type="caution">
    <text evidence="2">The sequence shown here is derived from an EMBL/GenBank/DDBJ whole genome shotgun (WGS) entry which is preliminary data.</text>
</comment>
<dbReference type="AlphaFoldDB" id="A0A424Z2F3"/>
<dbReference type="EMBL" id="QURW01000003">
    <property type="protein sequence ID" value="RQD88323.1"/>
    <property type="molecule type" value="Genomic_DNA"/>
</dbReference>
<dbReference type="Proteomes" id="UP000286095">
    <property type="component" value="Unassembled WGS sequence"/>
</dbReference>
<evidence type="ECO:0000313" key="3">
    <source>
        <dbReference type="Proteomes" id="UP000286095"/>
    </source>
</evidence>
<proteinExistence type="predicted"/>
<organism evidence="2 3">
    <name type="scientific">Campylobacter hepaticus</name>
    <dbReference type="NCBI Taxonomy" id="1813019"/>
    <lineage>
        <taxon>Bacteria</taxon>
        <taxon>Pseudomonadati</taxon>
        <taxon>Campylobacterota</taxon>
        <taxon>Epsilonproteobacteria</taxon>
        <taxon>Campylobacterales</taxon>
        <taxon>Campylobacteraceae</taxon>
        <taxon>Campylobacter</taxon>
    </lineage>
</organism>
<dbReference type="STRING" id="1813019.A2J15_00510"/>
<evidence type="ECO:0000259" key="1">
    <source>
        <dbReference type="Pfam" id="PF15436"/>
    </source>
</evidence>
<sequence>MLKIMVYFLVLNLSLFAFEFDLKPVKDKLLKVDDIYGYIKDSSNIKLYSSGIVVQHFKNSQSIIARVNVVAKENGLAKLQFGVFSDLQQEALPLPNVLPQIGDEVILNFLYDRGLIIAPNEQIYKQLVEKFPQIYFTHIDIFGAQLIKTATLSPKRSDFRRFCADNAVGILVIALENKAQFVDCQNFNKLYEVPIQKANSVQIPFYSRIEGYKANFFDFSSQEIGNYYQYYNALINLTKAINQ</sequence>
<reference evidence="2 3" key="1">
    <citation type="submission" date="2018-08" db="EMBL/GenBank/DDBJ databases">
        <title>Survival mechanisms of Campylobacter hepaticus identified by genomic analysis and comparative transcriptomic analysis of in vivo and in vitro derived bacteria.</title>
        <authorList>
            <person name="Van T.T.H."/>
            <person name="Moore R.J."/>
        </authorList>
    </citation>
    <scope>NUCLEOTIDE SEQUENCE [LARGE SCALE GENOMIC DNA]</scope>
    <source>
        <strain evidence="2 3">54L</strain>
    </source>
</reference>
<feature type="domain" description="Plasminogen-binding protein PgbA N-terminal" evidence="1">
    <location>
        <begin position="25"/>
        <end position="235"/>
    </location>
</feature>
<name>A0A424Z2F3_9BACT</name>
<gene>
    <name evidence="2" type="ORF">DZD40_01800</name>
</gene>
<dbReference type="InterPro" id="IPR029276">
    <property type="entry name" value="PgbA_N"/>
</dbReference>